<keyword evidence="5 9" id="KW-0812">Transmembrane</keyword>
<keyword evidence="11" id="KW-1185">Reference proteome</keyword>
<comment type="subcellular location">
    <subcellularLocation>
        <location evidence="1">Cell membrane</location>
        <topology evidence="1">Multi-pass membrane protein</topology>
    </subcellularLocation>
</comment>
<protein>
    <submittedName>
        <fullName evidence="10">SLC7A5</fullName>
    </submittedName>
</protein>
<evidence type="ECO:0000256" key="3">
    <source>
        <dbReference type="ARBA" id="ARBA00022448"/>
    </source>
</evidence>
<evidence type="ECO:0000313" key="10">
    <source>
        <dbReference type="EMBL" id="CAG2207940.1"/>
    </source>
</evidence>
<feature type="transmembrane region" description="Helical" evidence="9">
    <location>
        <begin position="519"/>
        <end position="539"/>
    </location>
</feature>
<sequence>MSNAQECAFKRELMTVKNAEQHEPYSGQLNVVQENKMEEIKEQNGMKYRETPEKTSPVSNGSSISNGISNGAGNGFAMKDLKDRTSDVSDKNGKLLPKQDELVVTTIRLKPQIGLFQAVCIIVGIIIGSGIFVSPVGILLNVKSVGMSIVMWTVCGSFSTLCALCFAELGACIPESGGEYTYIRRAFGDFPGFIAMWINFVVICPVCVAASCLIFATYILRPLYPDCEPPSTSIRLLAALIICLLIIVNCVNVKWATKVQIVITASKLVALFMIIIIGFVYIGKGNVENFYNSFEGSDYSAGAIAISFYSGFWAFGGWSYLNFLTDELLEPHKNLPRAIIISMTIVTTVYIVANIAYFSVLSPIEVIKSSAVAVTFTEHTVGKITWLIPILIAISVMGSMNGTSLSMSRLFFVGARNNHLPSIISMINCRFLTPAPSLLIILVLTIIMQGFENIFYLIEMMGFSFCTVLTCVFAGQVYLRYKEPDLKRPIKLPILLPIFLFLISIVLLAMTIVQRPNESLTTLLIMALGIPFYIIGVGWKSKPKSFERLNYKVTVLIQKILMVVPQDKDTAW</sequence>
<accession>A0A8S3REW2</accession>
<keyword evidence="4" id="KW-1003">Cell membrane</keyword>
<dbReference type="PANTHER" id="PTHR11785:SF528">
    <property type="entry name" value="AMINO ACID TRANSPORTER PROTEIN JHI-21"/>
    <property type="match status" value="1"/>
</dbReference>
<feature type="transmembrane region" description="Helical" evidence="9">
    <location>
        <begin position="259"/>
        <end position="282"/>
    </location>
</feature>
<dbReference type="GO" id="GO:0015179">
    <property type="term" value="F:L-amino acid transmembrane transporter activity"/>
    <property type="evidence" value="ECO:0007669"/>
    <property type="project" value="TreeGrafter"/>
</dbReference>
<feature type="compositionally biased region" description="Low complexity" evidence="8">
    <location>
        <begin position="59"/>
        <end position="71"/>
    </location>
</feature>
<comment type="similarity">
    <text evidence="2">Belongs to the amino acid-polyamine-organocation (APC) superfamily. L-type amino acid transporter (LAT) (TC 2.A.3.8) family.</text>
</comment>
<dbReference type="GO" id="GO:0005886">
    <property type="term" value="C:plasma membrane"/>
    <property type="evidence" value="ECO:0007669"/>
    <property type="project" value="UniProtKB-SubCell"/>
</dbReference>
<feature type="transmembrane region" description="Helical" evidence="9">
    <location>
        <begin position="115"/>
        <end position="137"/>
    </location>
</feature>
<name>A0A8S3REW2_MYTED</name>
<dbReference type="FunFam" id="1.20.1740.10:FF:000003">
    <property type="entry name" value="Y+L amino acid transporter 1 isoform X1"/>
    <property type="match status" value="1"/>
</dbReference>
<feature type="transmembrane region" description="Helical" evidence="9">
    <location>
        <begin position="149"/>
        <end position="173"/>
    </location>
</feature>
<keyword evidence="3" id="KW-0813">Transport</keyword>
<evidence type="ECO:0000256" key="6">
    <source>
        <dbReference type="ARBA" id="ARBA00022989"/>
    </source>
</evidence>
<keyword evidence="7 9" id="KW-0472">Membrane</keyword>
<evidence type="ECO:0000256" key="2">
    <source>
        <dbReference type="ARBA" id="ARBA00007040"/>
    </source>
</evidence>
<evidence type="ECO:0000256" key="8">
    <source>
        <dbReference type="SAM" id="MobiDB-lite"/>
    </source>
</evidence>
<feature type="region of interest" description="Disordered" evidence="8">
    <location>
        <begin position="42"/>
        <end position="71"/>
    </location>
</feature>
<feature type="transmembrane region" description="Helical" evidence="9">
    <location>
        <begin position="194"/>
        <end position="220"/>
    </location>
</feature>
<evidence type="ECO:0000256" key="5">
    <source>
        <dbReference type="ARBA" id="ARBA00022692"/>
    </source>
</evidence>
<feature type="transmembrane region" description="Helical" evidence="9">
    <location>
        <begin position="335"/>
        <end position="364"/>
    </location>
</feature>
<comment type="caution">
    <text evidence="10">The sequence shown here is derived from an EMBL/GenBank/DDBJ whole genome shotgun (WGS) entry which is preliminary data.</text>
</comment>
<reference evidence="10" key="1">
    <citation type="submission" date="2021-03" db="EMBL/GenBank/DDBJ databases">
        <authorList>
            <person name="Bekaert M."/>
        </authorList>
    </citation>
    <scope>NUCLEOTIDE SEQUENCE</scope>
</reference>
<feature type="transmembrane region" description="Helical" evidence="9">
    <location>
        <begin position="454"/>
        <end position="479"/>
    </location>
</feature>
<evidence type="ECO:0000313" key="11">
    <source>
        <dbReference type="Proteomes" id="UP000683360"/>
    </source>
</evidence>
<dbReference type="Pfam" id="PF13520">
    <property type="entry name" value="AA_permease_2"/>
    <property type="match status" value="1"/>
</dbReference>
<evidence type="ECO:0000256" key="4">
    <source>
        <dbReference type="ARBA" id="ARBA00022475"/>
    </source>
</evidence>
<organism evidence="10 11">
    <name type="scientific">Mytilus edulis</name>
    <name type="common">Blue mussel</name>
    <dbReference type="NCBI Taxonomy" id="6550"/>
    <lineage>
        <taxon>Eukaryota</taxon>
        <taxon>Metazoa</taxon>
        <taxon>Spiralia</taxon>
        <taxon>Lophotrochozoa</taxon>
        <taxon>Mollusca</taxon>
        <taxon>Bivalvia</taxon>
        <taxon>Autobranchia</taxon>
        <taxon>Pteriomorphia</taxon>
        <taxon>Mytilida</taxon>
        <taxon>Mytiloidea</taxon>
        <taxon>Mytilidae</taxon>
        <taxon>Mytilinae</taxon>
        <taxon>Mytilus</taxon>
    </lineage>
</organism>
<dbReference type="AlphaFoldDB" id="A0A8S3REW2"/>
<dbReference type="OrthoDB" id="3257095at2759"/>
<feature type="compositionally biased region" description="Basic and acidic residues" evidence="8">
    <location>
        <begin position="42"/>
        <end position="53"/>
    </location>
</feature>
<proteinExistence type="inferred from homology"/>
<evidence type="ECO:0000256" key="7">
    <source>
        <dbReference type="ARBA" id="ARBA00023136"/>
    </source>
</evidence>
<feature type="transmembrane region" description="Helical" evidence="9">
    <location>
        <begin position="427"/>
        <end position="448"/>
    </location>
</feature>
<feature type="transmembrane region" description="Helical" evidence="9">
    <location>
        <begin position="491"/>
        <end position="513"/>
    </location>
</feature>
<feature type="transmembrane region" description="Helical" evidence="9">
    <location>
        <begin position="232"/>
        <end position="252"/>
    </location>
</feature>
<dbReference type="InterPro" id="IPR002293">
    <property type="entry name" value="AA/rel_permease1"/>
</dbReference>
<dbReference type="Proteomes" id="UP000683360">
    <property type="component" value="Unassembled WGS sequence"/>
</dbReference>
<evidence type="ECO:0000256" key="1">
    <source>
        <dbReference type="ARBA" id="ARBA00004651"/>
    </source>
</evidence>
<dbReference type="InterPro" id="IPR050598">
    <property type="entry name" value="AminoAcid_Transporter"/>
</dbReference>
<gene>
    <name evidence="10" type="ORF">MEDL_22172</name>
</gene>
<dbReference type="Gene3D" id="1.20.1740.10">
    <property type="entry name" value="Amino acid/polyamine transporter I"/>
    <property type="match status" value="1"/>
</dbReference>
<feature type="transmembrane region" description="Helical" evidence="9">
    <location>
        <begin position="302"/>
        <end position="323"/>
    </location>
</feature>
<dbReference type="EMBL" id="CAJPWZ010001095">
    <property type="protein sequence ID" value="CAG2207940.1"/>
    <property type="molecule type" value="Genomic_DNA"/>
</dbReference>
<keyword evidence="6 9" id="KW-1133">Transmembrane helix</keyword>
<evidence type="ECO:0000256" key="9">
    <source>
        <dbReference type="SAM" id="Phobius"/>
    </source>
</evidence>
<dbReference type="PANTHER" id="PTHR11785">
    <property type="entry name" value="AMINO ACID TRANSPORTER"/>
    <property type="match status" value="1"/>
</dbReference>
<feature type="transmembrane region" description="Helical" evidence="9">
    <location>
        <begin position="384"/>
        <end position="406"/>
    </location>
</feature>